<keyword evidence="3" id="KW-1185">Reference proteome</keyword>
<dbReference type="EMBL" id="CP001341">
    <property type="protein sequence ID" value="ACL40607.1"/>
    <property type="molecule type" value="Genomic_DNA"/>
</dbReference>
<sequence length="71" mass="7703">MIRKSSSTIGVALRTFRHFNRSEKGATATEYGILVAFLAFALVLGVSAFGQALNLHYQDMTSDLRTALGIP</sequence>
<keyword evidence="1" id="KW-1133">Transmembrane helix</keyword>
<evidence type="ECO:0000313" key="2">
    <source>
        <dbReference type="EMBL" id="ACL40607.1"/>
    </source>
</evidence>
<proteinExistence type="predicted"/>
<protein>
    <submittedName>
        <fullName evidence="2">Flp/Fap pilin component</fullName>
    </submittedName>
</protein>
<reference evidence="2" key="1">
    <citation type="submission" date="2009-01" db="EMBL/GenBank/DDBJ databases">
        <title>Complete sequence of chromosome of Arthrobacter chlorophenolicus A6.</title>
        <authorList>
            <consortium name="US DOE Joint Genome Institute"/>
            <person name="Lucas S."/>
            <person name="Copeland A."/>
            <person name="Lapidus A."/>
            <person name="Glavina del Rio T."/>
            <person name="Tice H."/>
            <person name="Bruce D."/>
            <person name="Goodwin L."/>
            <person name="Pitluck S."/>
            <person name="Goltsman E."/>
            <person name="Clum A."/>
            <person name="Larimer F."/>
            <person name="Land M."/>
            <person name="Hauser L."/>
            <person name="Kyrpides N."/>
            <person name="Mikhailova N."/>
            <person name="Jansson J."/>
            <person name="Richardson P."/>
        </authorList>
    </citation>
    <scope>NUCLEOTIDE SEQUENCE [LARGE SCALE GENOMIC DNA]</scope>
    <source>
        <strain evidence="2">A6</strain>
    </source>
</reference>
<dbReference type="RefSeq" id="WP_015937816.1">
    <property type="nucleotide sequence ID" value="NC_011886.1"/>
</dbReference>
<dbReference type="InterPro" id="IPR007047">
    <property type="entry name" value="Flp_Fap"/>
</dbReference>
<evidence type="ECO:0000256" key="1">
    <source>
        <dbReference type="SAM" id="Phobius"/>
    </source>
</evidence>
<dbReference type="Proteomes" id="UP000002505">
    <property type="component" value="Chromosome"/>
</dbReference>
<dbReference type="eggNOG" id="COG3847">
    <property type="taxonomic scope" value="Bacteria"/>
</dbReference>
<dbReference type="HOGENOM" id="CLU_171854_6_1_11"/>
<dbReference type="STRING" id="452863.Achl_2642"/>
<dbReference type="AlphaFoldDB" id="B8HCJ1"/>
<keyword evidence="1" id="KW-0812">Transmembrane</keyword>
<dbReference type="KEGG" id="ach:Achl_2642"/>
<organism evidence="2 3">
    <name type="scientific">Pseudarthrobacter chlorophenolicus (strain ATCC 700700 / DSM 12829 / CIP 107037 / JCM 12360 / KCTC 9906 / NCIMB 13794 / A6)</name>
    <name type="common">Arthrobacter chlorophenolicus</name>
    <dbReference type="NCBI Taxonomy" id="452863"/>
    <lineage>
        <taxon>Bacteria</taxon>
        <taxon>Bacillati</taxon>
        <taxon>Actinomycetota</taxon>
        <taxon>Actinomycetes</taxon>
        <taxon>Micrococcales</taxon>
        <taxon>Micrococcaceae</taxon>
        <taxon>Pseudarthrobacter</taxon>
    </lineage>
</organism>
<name>B8HCJ1_PSECP</name>
<evidence type="ECO:0000313" key="3">
    <source>
        <dbReference type="Proteomes" id="UP000002505"/>
    </source>
</evidence>
<dbReference type="Pfam" id="PF04964">
    <property type="entry name" value="Flp_Fap"/>
    <property type="match status" value="1"/>
</dbReference>
<gene>
    <name evidence="2" type="ordered locus">Achl_2642</name>
</gene>
<dbReference type="OrthoDB" id="5121461at2"/>
<keyword evidence="1" id="KW-0472">Membrane</keyword>
<accession>B8HCJ1</accession>
<feature type="transmembrane region" description="Helical" evidence="1">
    <location>
        <begin position="31"/>
        <end position="53"/>
    </location>
</feature>